<dbReference type="SUPFAM" id="SSF53383">
    <property type="entry name" value="PLP-dependent transferases"/>
    <property type="match status" value="1"/>
</dbReference>
<dbReference type="EMBL" id="UINC01220828">
    <property type="protein sequence ID" value="SVE48906.1"/>
    <property type="molecule type" value="Genomic_DNA"/>
</dbReference>
<gene>
    <name evidence="3" type="ORF">METZ01_LOCUS501760</name>
</gene>
<evidence type="ECO:0000313" key="3">
    <source>
        <dbReference type="EMBL" id="SVE48906.1"/>
    </source>
</evidence>
<evidence type="ECO:0000256" key="1">
    <source>
        <dbReference type="ARBA" id="ARBA00022898"/>
    </source>
</evidence>
<feature type="domain" description="Aminotransferase class V" evidence="2">
    <location>
        <begin position="8"/>
        <end position="80"/>
    </location>
</feature>
<organism evidence="3">
    <name type="scientific">marine metagenome</name>
    <dbReference type="NCBI Taxonomy" id="408172"/>
    <lineage>
        <taxon>unclassified sequences</taxon>
        <taxon>metagenomes</taxon>
        <taxon>ecological metagenomes</taxon>
    </lineage>
</organism>
<keyword evidence="1" id="KW-0663">Pyridoxal phosphate</keyword>
<feature type="non-terminal residue" evidence="3">
    <location>
        <position position="80"/>
    </location>
</feature>
<reference evidence="3" key="1">
    <citation type="submission" date="2018-05" db="EMBL/GenBank/DDBJ databases">
        <authorList>
            <person name="Lanie J.A."/>
            <person name="Ng W.-L."/>
            <person name="Kazmierczak K.M."/>
            <person name="Andrzejewski T.M."/>
            <person name="Davidsen T.M."/>
            <person name="Wayne K.J."/>
            <person name="Tettelin H."/>
            <person name="Glass J.I."/>
            <person name="Rusch D."/>
            <person name="Podicherti R."/>
            <person name="Tsui H.-C.T."/>
            <person name="Winkler M.E."/>
        </authorList>
    </citation>
    <scope>NUCLEOTIDE SEQUENCE</scope>
</reference>
<dbReference type="Gene3D" id="3.40.640.10">
    <property type="entry name" value="Type I PLP-dependent aspartate aminotransferase-like (Major domain)"/>
    <property type="match status" value="1"/>
</dbReference>
<dbReference type="InterPro" id="IPR000192">
    <property type="entry name" value="Aminotrans_V_dom"/>
</dbReference>
<dbReference type="AlphaFoldDB" id="A0A383DWJ8"/>
<protein>
    <recommendedName>
        <fullName evidence="2">Aminotransferase class V domain-containing protein</fullName>
    </recommendedName>
</protein>
<dbReference type="Pfam" id="PF00266">
    <property type="entry name" value="Aminotran_5"/>
    <property type="match status" value="1"/>
</dbReference>
<dbReference type="PANTHER" id="PTHR43586:SF8">
    <property type="entry name" value="CYSTEINE DESULFURASE 1, CHLOROPLASTIC"/>
    <property type="match status" value="1"/>
</dbReference>
<proteinExistence type="predicted"/>
<dbReference type="PANTHER" id="PTHR43586">
    <property type="entry name" value="CYSTEINE DESULFURASE"/>
    <property type="match status" value="1"/>
</dbReference>
<evidence type="ECO:0000259" key="2">
    <source>
        <dbReference type="Pfam" id="PF00266"/>
    </source>
</evidence>
<name>A0A383DWJ8_9ZZZZ</name>
<dbReference type="InterPro" id="IPR015424">
    <property type="entry name" value="PyrdxlP-dep_Trfase"/>
</dbReference>
<accession>A0A383DWJ8</accession>
<sequence>MSGGRPLVYLDNSATTQKPQQVIDAMSTYYRTSNSNVHRSAHTLAEEATISFEESREKIRNWFGAAESRVVFTSGTTEAI</sequence>
<dbReference type="InterPro" id="IPR015421">
    <property type="entry name" value="PyrdxlP-dep_Trfase_major"/>
</dbReference>